<organism evidence="2 3">
    <name type="scientific">Chaetoceros tenuissimus</name>
    <dbReference type="NCBI Taxonomy" id="426638"/>
    <lineage>
        <taxon>Eukaryota</taxon>
        <taxon>Sar</taxon>
        <taxon>Stramenopiles</taxon>
        <taxon>Ochrophyta</taxon>
        <taxon>Bacillariophyta</taxon>
        <taxon>Coscinodiscophyceae</taxon>
        <taxon>Chaetocerotophycidae</taxon>
        <taxon>Chaetocerotales</taxon>
        <taxon>Chaetocerotaceae</taxon>
        <taxon>Chaetoceros</taxon>
    </lineage>
</organism>
<keyword evidence="1" id="KW-0812">Transmembrane</keyword>
<evidence type="ECO:0000313" key="2">
    <source>
        <dbReference type="EMBL" id="GFH44030.1"/>
    </source>
</evidence>
<sequence length="305" mass="34734">MLASKLLILIAILVWFRFNLIIVIVVTLLYIVSLIRELIGTIKSLYQVNKIQKQELYKQEMATFNSLYRVNDTEKQDSGNDEENKLLYHVHGRFQVTEPSEGYCIFMFIFRLTIFFFFPAISLFVSGNVPVGLLFCVLSVFCLCMGYFSSPVALGELGSTDGLKGMFSSRRQDWSSNHILKITSGISSGKARKVWKSIFMFFSFVFGMLTVSAFLLQGGNGREYGLRYTSDFEYKGQGTFQYSSCEMSNGAVDTSSTTLVDYSFLSTLAYETNDITNATLDAWFQDINVINHEYLVKNFLKSMRN</sequence>
<dbReference type="AlphaFoldDB" id="A0AAD3GYW4"/>
<feature type="transmembrane region" description="Helical" evidence="1">
    <location>
        <begin position="6"/>
        <end position="32"/>
    </location>
</feature>
<keyword evidence="1" id="KW-1133">Transmembrane helix</keyword>
<evidence type="ECO:0000313" key="3">
    <source>
        <dbReference type="Proteomes" id="UP001054902"/>
    </source>
</evidence>
<dbReference type="Proteomes" id="UP001054902">
    <property type="component" value="Unassembled WGS sequence"/>
</dbReference>
<keyword evidence="3" id="KW-1185">Reference proteome</keyword>
<feature type="transmembrane region" description="Helical" evidence="1">
    <location>
        <begin position="131"/>
        <end position="154"/>
    </location>
</feature>
<name>A0AAD3GYW4_9STRA</name>
<keyword evidence="1" id="KW-0472">Membrane</keyword>
<accession>A0AAD3GYW4</accession>
<protein>
    <submittedName>
        <fullName evidence="2">Uncharacterized protein</fullName>
    </submittedName>
</protein>
<feature type="transmembrane region" description="Helical" evidence="1">
    <location>
        <begin position="103"/>
        <end position="125"/>
    </location>
</feature>
<comment type="caution">
    <text evidence="2">The sequence shown here is derived from an EMBL/GenBank/DDBJ whole genome shotgun (WGS) entry which is preliminary data.</text>
</comment>
<gene>
    <name evidence="2" type="ORF">CTEN210_00505</name>
</gene>
<evidence type="ECO:0000256" key="1">
    <source>
        <dbReference type="SAM" id="Phobius"/>
    </source>
</evidence>
<reference evidence="2 3" key="1">
    <citation type="journal article" date="2021" name="Sci. Rep.">
        <title>The genome of the diatom Chaetoceros tenuissimus carries an ancient integrated fragment of an extant virus.</title>
        <authorList>
            <person name="Hongo Y."/>
            <person name="Kimura K."/>
            <person name="Takaki Y."/>
            <person name="Yoshida Y."/>
            <person name="Baba S."/>
            <person name="Kobayashi G."/>
            <person name="Nagasaki K."/>
            <person name="Hano T."/>
            <person name="Tomaru Y."/>
        </authorList>
    </citation>
    <scope>NUCLEOTIDE SEQUENCE [LARGE SCALE GENOMIC DNA]</scope>
    <source>
        <strain evidence="2 3">NIES-3715</strain>
    </source>
</reference>
<dbReference type="EMBL" id="BLLK01000019">
    <property type="protein sequence ID" value="GFH44030.1"/>
    <property type="molecule type" value="Genomic_DNA"/>
</dbReference>
<feature type="transmembrane region" description="Helical" evidence="1">
    <location>
        <begin position="198"/>
        <end position="216"/>
    </location>
</feature>
<proteinExistence type="predicted"/>